<dbReference type="EMBL" id="AJWJ01000469">
    <property type="protein sequence ID" value="KAF2070606.1"/>
    <property type="molecule type" value="Genomic_DNA"/>
</dbReference>
<reference evidence="1" key="1">
    <citation type="submission" date="2020-01" db="EMBL/GenBank/DDBJ databases">
        <title>Development of genomics and gene disruption for Polysphondylium violaceum indicates a role for the polyketide synthase stlB in stalk morphogenesis.</title>
        <authorList>
            <person name="Narita B."/>
            <person name="Kawabe Y."/>
            <person name="Kin K."/>
            <person name="Saito T."/>
            <person name="Gibbs R."/>
            <person name="Kuspa A."/>
            <person name="Muzny D."/>
            <person name="Queller D."/>
            <person name="Richards S."/>
            <person name="Strassman J."/>
            <person name="Sucgang R."/>
            <person name="Worley K."/>
            <person name="Schaap P."/>
        </authorList>
    </citation>
    <scope>NUCLEOTIDE SEQUENCE</scope>
    <source>
        <strain evidence="1">QSvi11</strain>
    </source>
</reference>
<organism evidence="1 2">
    <name type="scientific">Polysphondylium violaceum</name>
    <dbReference type="NCBI Taxonomy" id="133409"/>
    <lineage>
        <taxon>Eukaryota</taxon>
        <taxon>Amoebozoa</taxon>
        <taxon>Evosea</taxon>
        <taxon>Eumycetozoa</taxon>
        <taxon>Dictyostelia</taxon>
        <taxon>Dictyosteliales</taxon>
        <taxon>Dictyosteliaceae</taxon>
        <taxon>Polysphondylium</taxon>
    </lineage>
</organism>
<dbReference type="AlphaFoldDB" id="A0A8J4UQF3"/>
<evidence type="ECO:0000313" key="1">
    <source>
        <dbReference type="EMBL" id="KAF2070606.1"/>
    </source>
</evidence>
<accession>A0A8J4UQF3</accession>
<dbReference type="OrthoDB" id="10594825at2759"/>
<comment type="caution">
    <text evidence="1">The sequence shown here is derived from an EMBL/GenBank/DDBJ whole genome shotgun (WGS) entry which is preliminary data.</text>
</comment>
<gene>
    <name evidence="1" type="ORF">CYY_008082</name>
</gene>
<protein>
    <submittedName>
        <fullName evidence="1">Uncharacterized protein</fullName>
    </submittedName>
</protein>
<evidence type="ECO:0000313" key="2">
    <source>
        <dbReference type="Proteomes" id="UP000695562"/>
    </source>
</evidence>
<dbReference type="Proteomes" id="UP000695562">
    <property type="component" value="Unassembled WGS sequence"/>
</dbReference>
<name>A0A8J4UQF3_9MYCE</name>
<proteinExistence type="predicted"/>
<keyword evidence="2" id="KW-1185">Reference proteome</keyword>
<sequence length="181" mass="21435">MGSDSVEDLLLLNTHCIRKTHIPNEQVIDHLGGTVREHFVELQVIIKVHYNDYKDKTFKDGIQKLLELRNKFNGPGNVFHTTAEINELKKKITEIYLQNNYLYVGLDKVRSEITLQYSNSMFWLQFANKKLFLNINLFEELSFYIKCATKHPWFKTLNSDHYFKHYIDFVSFISDLEPIEV</sequence>